<accession>A0AAD7SQC2</accession>
<gene>
    <name evidence="2" type="ORF">AAFF_G00312680</name>
</gene>
<keyword evidence="3" id="KW-1185">Reference proteome</keyword>
<dbReference type="AlphaFoldDB" id="A0AAD7SQC2"/>
<name>A0AAD7SQC2_9TELE</name>
<proteinExistence type="predicted"/>
<evidence type="ECO:0000256" key="1">
    <source>
        <dbReference type="SAM" id="MobiDB-lite"/>
    </source>
</evidence>
<protein>
    <submittedName>
        <fullName evidence="2">Uncharacterized protein</fullName>
    </submittedName>
</protein>
<dbReference type="EMBL" id="JAINUG010000046">
    <property type="protein sequence ID" value="KAJ8405831.1"/>
    <property type="molecule type" value="Genomic_DNA"/>
</dbReference>
<comment type="caution">
    <text evidence="2">The sequence shown here is derived from an EMBL/GenBank/DDBJ whole genome shotgun (WGS) entry which is preliminary data.</text>
</comment>
<feature type="region of interest" description="Disordered" evidence="1">
    <location>
        <begin position="34"/>
        <end position="55"/>
    </location>
</feature>
<evidence type="ECO:0000313" key="2">
    <source>
        <dbReference type="EMBL" id="KAJ8405831.1"/>
    </source>
</evidence>
<sequence>MLRAPAAQRKKRKRMGADHGGLCIVTAWAEWGPTRYRPAPQNEEQQTSGGWDYATSGRGTHGAGILFLQEEAERCQHTAGPMPTHLWHSSHGWHQWLVSIATDHLTHDCST</sequence>
<evidence type="ECO:0000313" key="3">
    <source>
        <dbReference type="Proteomes" id="UP001221898"/>
    </source>
</evidence>
<organism evidence="2 3">
    <name type="scientific">Aldrovandia affinis</name>
    <dbReference type="NCBI Taxonomy" id="143900"/>
    <lineage>
        <taxon>Eukaryota</taxon>
        <taxon>Metazoa</taxon>
        <taxon>Chordata</taxon>
        <taxon>Craniata</taxon>
        <taxon>Vertebrata</taxon>
        <taxon>Euteleostomi</taxon>
        <taxon>Actinopterygii</taxon>
        <taxon>Neopterygii</taxon>
        <taxon>Teleostei</taxon>
        <taxon>Notacanthiformes</taxon>
        <taxon>Halosauridae</taxon>
        <taxon>Aldrovandia</taxon>
    </lineage>
</organism>
<dbReference type="Proteomes" id="UP001221898">
    <property type="component" value="Unassembled WGS sequence"/>
</dbReference>
<reference evidence="2" key="1">
    <citation type="journal article" date="2023" name="Science">
        <title>Genome structures resolve the early diversification of teleost fishes.</title>
        <authorList>
            <person name="Parey E."/>
            <person name="Louis A."/>
            <person name="Montfort J."/>
            <person name="Bouchez O."/>
            <person name="Roques C."/>
            <person name="Iampietro C."/>
            <person name="Lluch J."/>
            <person name="Castinel A."/>
            <person name="Donnadieu C."/>
            <person name="Desvignes T."/>
            <person name="Floi Bucao C."/>
            <person name="Jouanno E."/>
            <person name="Wen M."/>
            <person name="Mejri S."/>
            <person name="Dirks R."/>
            <person name="Jansen H."/>
            <person name="Henkel C."/>
            <person name="Chen W.J."/>
            <person name="Zahm M."/>
            <person name="Cabau C."/>
            <person name="Klopp C."/>
            <person name="Thompson A.W."/>
            <person name="Robinson-Rechavi M."/>
            <person name="Braasch I."/>
            <person name="Lecointre G."/>
            <person name="Bobe J."/>
            <person name="Postlethwait J.H."/>
            <person name="Berthelot C."/>
            <person name="Roest Crollius H."/>
            <person name="Guiguen Y."/>
        </authorList>
    </citation>
    <scope>NUCLEOTIDE SEQUENCE</scope>
    <source>
        <strain evidence="2">NC1722</strain>
    </source>
</reference>